<dbReference type="InterPro" id="IPR050963">
    <property type="entry name" value="Sirohydro_Cobaltochel/CbiX"/>
</dbReference>
<evidence type="ECO:0000256" key="1">
    <source>
        <dbReference type="ARBA" id="ARBA00022723"/>
    </source>
</evidence>
<sequence length="252" mass="29061">MHGVLYVSHGTRLDEGKKEAIDFLQSIKKEVNTSLQEICFLEICMPSIQEGVQRLIVHGATTISIIPVLLLSATHDKVDIPDEIMKLKKIYPSISFRYGRPLGIQSRLVDLLVQRVNEVSLGLIEEKIILVGRGSYRKSTQRDIEEIAYQLKGKLKRHVNTCYLAACKPSFDDVLDEWKENNLKTAIIIPYLWFNGLLLKSMKKKVNEYNDERQAQVKICHQLSNHPYIKRAFIDRVNEVVTEDKSKFVYMK</sequence>
<name>A0A9X4AJD7_9BACI</name>
<dbReference type="GO" id="GO:0016829">
    <property type="term" value="F:lyase activity"/>
    <property type="evidence" value="ECO:0007669"/>
    <property type="project" value="UniProtKB-KW"/>
</dbReference>
<keyword evidence="1" id="KW-0479">Metal-binding</keyword>
<dbReference type="EMBL" id="JAMQJZ010000015">
    <property type="protein sequence ID" value="MDC3421946.1"/>
    <property type="molecule type" value="Genomic_DNA"/>
</dbReference>
<dbReference type="Proteomes" id="UP001145072">
    <property type="component" value="Unassembled WGS sequence"/>
</dbReference>
<dbReference type="PANTHER" id="PTHR33542:SF3">
    <property type="entry name" value="SIROHYDROCHLORIN FERROCHELATASE, CHLOROPLASTIC"/>
    <property type="match status" value="1"/>
</dbReference>
<accession>A0A9X4AJD7</accession>
<dbReference type="Pfam" id="PF01903">
    <property type="entry name" value="CbiX"/>
    <property type="match status" value="2"/>
</dbReference>
<dbReference type="SUPFAM" id="SSF53800">
    <property type="entry name" value="Chelatase"/>
    <property type="match status" value="1"/>
</dbReference>
<dbReference type="CDD" id="cd03416">
    <property type="entry name" value="CbiX_SirB_N"/>
    <property type="match status" value="1"/>
</dbReference>
<protein>
    <submittedName>
        <fullName evidence="3">Sirohydrochlorin chelatase</fullName>
    </submittedName>
</protein>
<dbReference type="InterPro" id="IPR002762">
    <property type="entry name" value="CbiX-like"/>
</dbReference>
<dbReference type="CDD" id="cd03414">
    <property type="entry name" value="CbiX_SirB_C"/>
    <property type="match status" value="1"/>
</dbReference>
<dbReference type="GO" id="GO:0046872">
    <property type="term" value="F:metal ion binding"/>
    <property type="evidence" value="ECO:0007669"/>
    <property type="project" value="UniProtKB-KW"/>
</dbReference>
<dbReference type="PANTHER" id="PTHR33542">
    <property type="entry name" value="SIROHYDROCHLORIN FERROCHELATASE, CHLOROPLASTIC"/>
    <property type="match status" value="1"/>
</dbReference>
<evidence type="ECO:0000313" key="4">
    <source>
        <dbReference type="Proteomes" id="UP001145072"/>
    </source>
</evidence>
<reference evidence="3" key="1">
    <citation type="submission" date="2022-06" db="EMBL/GenBank/DDBJ databases">
        <title>Aquibacillus sp. a new bacterium isolated from soil saline samples.</title>
        <authorList>
            <person name="Galisteo C."/>
            <person name="De La Haba R."/>
            <person name="Sanchez-Porro C."/>
            <person name="Ventosa A."/>
        </authorList>
    </citation>
    <scope>NUCLEOTIDE SEQUENCE</scope>
    <source>
        <strain evidence="3">JCM 12387</strain>
    </source>
</reference>
<keyword evidence="4" id="KW-1185">Reference proteome</keyword>
<dbReference type="AlphaFoldDB" id="A0A9X4AJD7"/>
<comment type="caution">
    <text evidence="3">The sequence shown here is derived from an EMBL/GenBank/DDBJ whole genome shotgun (WGS) entry which is preliminary data.</text>
</comment>
<evidence type="ECO:0000256" key="2">
    <source>
        <dbReference type="ARBA" id="ARBA00023239"/>
    </source>
</evidence>
<dbReference type="RefSeq" id="WP_259870401.1">
    <property type="nucleotide sequence ID" value="NZ_JAMQJZ010000015.1"/>
</dbReference>
<keyword evidence="2" id="KW-0456">Lyase</keyword>
<evidence type="ECO:0000313" key="3">
    <source>
        <dbReference type="EMBL" id="MDC3421946.1"/>
    </source>
</evidence>
<organism evidence="3 4">
    <name type="scientific">Aquibacillus koreensis</name>
    <dbReference type="NCBI Taxonomy" id="279446"/>
    <lineage>
        <taxon>Bacteria</taxon>
        <taxon>Bacillati</taxon>
        <taxon>Bacillota</taxon>
        <taxon>Bacilli</taxon>
        <taxon>Bacillales</taxon>
        <taxon>Bacillaceae</taxon>
        <taxon>Aquibacillus</taxon>
    </lineage>
</organism>
<gene>
    <name evidence="3" type="ORF">NC661_16340</name>
</gene>
<dbReference type="Gene3D" id="3.40.50.1400">
    <property type="match status" value="2"/>
</dbReference>
<proteinExistence type="predicted"/>